<dbReference type="PROSITE" id="PS50887">
    <property type="entry name" value="GGDEF"/>
    <property type="match status" value="1"/>
</dbReference>
<evidence type="ECO:0000313" key="4">
    <source>
        <dbReference type="EMBL" id="AJY47659.1"/>
    </source>
</evidence>
<dbReference type="OrthoDB" id="9812260at2"/>
<dbReference type="InterPro" id="IPR000160">
    <property type="entry name" value="GGDEF_dom"/>
</dbReference>
<dbReference type="PATRIC" id="fig|1486262.3.peg.4438"/>
<keyword evidence="5" id="KW-1185">Reference proteome</keyword>
<dbReference type="GO" id="GO:0052621">
    <property type="term" value="F:diguanylate cyclase activity"/>
    <property type="evidence" value="ECO:0007669"/>
    <property type="project" value="UniProtKB-EC"/>
</dbReference>
<evidence type="ECO:0000256" key="2">
    <source>
        <dbReference type="ARBA" id="ARBA00034247"/>
    </source>
</evidence>
<dbReference type="GO" id="GO:0005886">
    <property type="term" value="C:plasma membrane"/>
    <property type="evidence" value="ECO:0007669"/>
    <property type="project" value="TreeGrafter"/>
</dbReference>
<feature type="domain" description="GGDEF" evidence="3">
    <location>
        <begin position="171"/>
        <end position="302"/>
    </location>
</feature>
<dbReference type="AlphaFoldDB" id="A0A0D5LTW3"/>
<dbReference type="GO" id="GO:1902201">
    <property type="term" value="P:negative regulation of bacterial-type flagellum-dependent cell motility"/>
    <property type="evidence" value="ECO:0007669"/>
    <property type="project" value="TreeGrafter"/>
</dbReference>
<dbReference type="Proteomes" id="UP000032611">
    <property type="component" value="Chromosome"/>
</dbReference>
<proteinExistence type="predicted"/>
<reference evidence="4 5" key="1">
    <citation type="journal article" date="2015" name="Genome Announc.">
        <title>Complete genome sequence of Martelella endophytica YC6887, which has antifungal activity associated with a halophyte.</title>
        <authorList>
            <person name="Khan A."/>
            <person name="Khan H."/>
            <person name="Chung E.J."/>
            <person name="Hossain M.T."/>
            <person name="Chung Y.R."/>
        </authorList>
    </citation>
    <scope>NUCLEOTIDE SEQUENCE [LARGE SCALE GENOMIC DNA]</scope>
    <source>
        <strain evidence="4">YC6887</strain>
    </source>
</reference>
<dbReference type="GO" id="GO:0043709">
    <property type="term" value="P:cell adhesion involved in single-species biofilm formation"/>
    <property type="evidence" value="ECO:0007669"/>
    <property type="project" value="TreeGrafter"/>
</dbReference>
<dbReference type="KEGG" id="mey:TM49_21480"/>
<dbReference type="Pfam" id="PF00990">
    <property type="entry name" value="GGDEF"/>
    <property type="match status" value="1"/>
</dbReference>
<accession>A0A0D5LTW3</accession>
<dbReference type="EMBL" id="CP010803">
    <property type="protein sequence ID" value="AJY47659.1"/>
    <property type="molecule type" value="Genomic_DNA"/>
</dbReference>
<evidence type="ECO:0000256" key="1">
    <source>
        <dbReference type="ARBA" id="ARBA00012528"/>
    </source>
</evidence>
<name>A0A0D5LTW3_MAREN</name>
<dbReference type="HOGENOM" id="CLU_000445_11_4_5"/>
<gene>
    <name evidence="4" type="ORF">TM49_21480</name>
</gene>
<comment type="catalytic activity">
    <reaction evidence="2">
        <text>2 GTP = 3',3'-c-di-GMP + 2 diphosphate</text>
        <dbReference type="Rhea" id="RHEA:24898"/>
        <dbReference type="ChEBI" id="CHEBI:33019"/>
        <dbReference type="ChEBI" id="CHEBI:37565"/>
        <dbReference type="ChEBI" id="CHEBI:58805"/>
        <dbReference type="EC" id="2.7.7.65"/>
    </reaction>
</comment>
<dbReference type="RefSeq" id="WP_045684229.1">
    <property type="nucleotide sequence ID" value="NZ_CP010803.1"/>
</dbReference>
<protein>
    <recommendedName>
        <fullName evidence="1">diguanylate cyclase</fullName>
        <ecNumber evidence="1">2.7.7.65</ecNumber>
    </recommendedName>
</protein>
<dbReference type="FunFam" id="3.30.70.270:FF:000001">
    <property type="entry name" value="Diguanylate cyclase domain protein"/>
    <property type="match status" value="1"/>
</dbReference>
<dbReference type="EC" id="2.7.7.65" evidence="1"/>
<organism evidence="4 5">
    <name type="scientific">Martelella endophytica</name>
    <dbReference type="NCBI Taxonomy" id="1486262"/>
    <lineage>
        <taxon>Bacteria</taxon>
        <taxon>Pseudomonadati</taxon>
        <taxon>Pseudomonadota</taxon>
        <taxon>Alphaproteobacteria</taxon>
        <taxon>Hyphomicrobiales</taxon>
        <taxon>Aurantimonadaceae</taxon>
        <taxon>Martelella</taxon>
    </lineage>
</organism>
<dbReference type="PANTHER" id="PTHR45138:SF9">
    <property type="entry name" value="DIGUANYLATE CYCLASE DGCM-RELATED"/>
    <property type="match status" value="1"/>
</dbReference>
<dbReference type="InterPro" id="IPR050469">
    <property type="entry name" value="Diguanylate_Cyclase"/>
</dbReference>
<dbReference type="STRING" id="1486262.TM49_21480"/>
<evidence type="ECO:0000313" key="5">
    <source>
        <dbReference type="Proteomes" id="UP000032611"/>
    </source>
</evidence>
<sequence length="302" mass="34590">MERKLKKILRLMELADTFFAIFDERDQLVFANRHYREAFFIGPDEYPDWPQLMRRNFHAGRGTVISNPDFELWLKGTLSRRGKVPFRAFETDVHDGRWLWMTETVDEDGWMMCLANDVTDLRSQGRNLRQERDLALKSSLTDDLTGIANRRFVMERLSDLQSREARPQDQPAGCFAILDVDNFKQINDRFGHFAGDQLLIGFAQQISAIVRRTDCFGRLGGEEFGLVLPGATLAEAVAIIEHMLSQISGLRPLVDYPDFWYSCSAGVTLAEKGEPQSELYARADAALYRAKREGKNRVSTQV</sequence>
<dbReference type="SMART" id="SM00267">
    <property type="entry name" value="GGDEF"/>
    <property type="match status" value="1"/>
</dbReference>
<dbReference type="NCBIfam" id="TIGR00254">
    <property type="entry name" value="GGDEF"/>
    <property type="match status" value="1"/>
</dbReference>
<dbReference type="SUPFAM" id="SSF55073">
    <property type="entry name" value="Nucleotide cyclase"/>
    <property type="match status" value="1"/>
</dbReference>
<dbReference type="Gene3D" id="3.30.70.270">
    <property type="match status" value="1"/>
</dbReference>
<dbReference type="InterPro" id="IPR043128">
    <property type="entry name" value="Rev_trsase/Diguanyl_cyclase"/>
</dbReference>
<dbReference type="InterPro" id="IPR029787">
    <property type="entry name" value="Nucleotide_cyclase"/>
</dbReference>
<dbReference type="PANTHER" id="PTHR45138">
    <property type="entry name" value="REGULATORY COMPONENTS OF SENSORY TRANSDUCTION SYSTEM"/>
    <property type="match status" value="1"/>
</dbReference>
<dbReference type="CDD" id="cd01949">
    <property type="entry name" value="GGDEF"/>
    <property type="match status" value="1"/>
</dbReference>
<evidence type="ECO:0000259" key="3">
    <source>
        <dbReference type="PROSITE" id="PS50887"/>
    </source>
</evidence>